<evidence type="ECO:0000259" key="8">
    <source>
        <dbReference type="PROSITE" id="PS50110"/>
    </source>
</evidence>
<dbReference type="InterPro" id="IPR016032">
    <property type="entry name" value="Sig_transdc_resp-reg_C-effctor"/>
</dbReference>
<evidence type="ECO:0000256" key="1">
    <source>
        <dbReference type="ARBA" id="ARBA00004496"/>
    </source>
</evidence>
<proteinExistence type="predicted"/>
<comment type="caution">
    <text evidence="9">The sequence shown here is derived from an EMBL/GenBank/DDBJ whole genome shotgun (WGS) entry which is preliminary data.</text>
</comment>
<evidence type="ECO:0000256" key="4">
    <source>
        <dbReference type="ARBA" id="ARBA00023125"/>
    </source>
</evidence>
<dbReference type="OrthoDB" id="9780153at2"/>
<dbReference type="GO" id="GO:0000160">
    <property type="term" value="P:phosphorelay signal transduction system"/>
    <property type="evidence" value="ECO:0007669"/>
    <property type="project" value="InterPro"/>
</dbReference>
<dbReference type="SMART" id="SM00421">
    <property type="entry name" value="HTH_LUXR"/>
    <property type="match status" value="1"/>
</dbReference>
<dbReference type="InterPro" id="IPR058245">
    <property type="entry name" value="NreC/VraR/RcsB-like_REC"/>
</dbReference>
<sequence>MDYRVLLVDDHAIVRAGVKMLLEKQTNIEVIGEATDGREGVEKALSSQPDLVIMDLSMPPGMNGLEATKEIKKSLPDTMILILTMHDDENDLFQGLQAGASGYVLKNALDSELLTAIEKVMKDQVYLYPSETRSLIEDFLQRVKQGEDLSTYKLLSEREEEILILITKGYSNKEIAAQLFISVKTVETHKSNLMNKLGFQKRYELVEYALNNGLLKKET</sequence>
<feature type="domain" description="Response regulatory" evidence="8">
    <location>
        <begin position="4"/>
        <end position="121"/>
    </location>
</feature>
<evidence type="ECO:0000313" key="9">
    <source>
        <dbReference type="EMBL" id="PTL39139.1"/>
    </source>
</evidence>
<dbReference type="Gene3D" id="3.40.50.2300">
    <property type="match status" value="1"/>
</dbReference>
<evidence type="ECO:0000256" key="3">
    <source>
        <dbReference type="ARBA" id="ARBA00023015"/>
    </source>
</evidence>
<dbReference type="EMBL" id="PZJJ01000010">
    <property type="protein sequence ID" value="PTL39139.1"/>
    <property type="molecule type" value="Genomic_DNA"/>
</dbReference>
<keyword evidence="2 6" id="KW-0597">Phosphoprotein</keyword>
<dbReference type="CDD" id="cd17535">
    <property type="entry name" value="REC_NarL-like"/>
    <property type="match status" value="1"/>
</dbReference>
<name>A0A2T4U6W1_9BACI</name>
<dbReference type="PROSITE" id="PS00622">
    <property type="entry name" value="HTH_LUXR_1"/>
    <property type="match status" value="1"/>
</dbReference>
<dbReference type="PANTHER" id="PTHR43214:SF37">
    <property type="entry name" value="TRANSCRIPTIONAL REGULATORY PROTEIN YDFI"/>
    <property type="match status" value="1"/>
</dbReference>
<accession>A0A2T4U6W1</accession>
<dbReference type="InterPro" id="IPR000792">
    <property type="entry name" value="Tscrpt_reg_LuxR_C"/>
</dbReference>
<gene>
    <name evidence="9" type="ORF">C6Y45_07935</name>
</gene>
<dbReference type="Pfam" id="PF00196">
    <property type="entry name" value="GerE"/>
    <property type="match status" value="1"/>
</dbReference>
<keyword evidence="10" id="KW-1185">Reference proteome</keyword>
<organism evidence="9 10">
    <name type="scientific">Alkalicoccus saliphilus</name>
    <dbReference type="NCBI Taxonomy" id="200989"/>
    <lineage>
        <taxon>Bacteria</taxon>
        <taxon>Bacillati</taxon>
        <taxon>Bacillota</taxon>
        <taxon>Bacilli</taxon>
        <taxon>Bacillales</taxon>
        <taxon>Bacillaceae</taxon>
        <taxon>Alkalicoccus</taxon>
    </lineage>
</organism>
<dbReference type="SMART" id="SM00448">
    <property type="entry name" value="REC"/>
    <property type="match status" value="1"/>
</dbReference>
<evidence type="ECO:0000256" key="5">
    <source>
        <dbReference type="ARBA" id="ARBA00023163"/>
    </source>
</evidence>
<evidence type="ECO:0000313" key="10">
    <source>
        <dbReference type="Proteomes" id="UP000240509"/>
    </source>
</evidence>
<dbReference type="AlphaFoldDB" id="A0A2T4U6W1"/>
<dbReference type="PROSITE" id="PS50110">
    <property type="entry name" value="RESPONSE_REGULATORY"/>
    <property type="match status" value="1"/>
</dbReference>
<dbReference type="GO" id="GO:0005737">
    <property type="term" value="C:cytoplasm"/>
    <property type="evidence" value="ECO:0007669"/>
    <property type="project" value="UniProtKB-SubCell"/>
</dbReference>
<dbReference type="SUPFAM" id="SSF52172">
    <property type="entry name" value="CheY-like"/>
    <property type="match status" value="1"/>
</dbReference>
<keyword evidence="5" id="KW-0804">Transcription</keyword>
<protein>
    <submittedName>
        <fullName evidence="9">DNA-binding response regulator</fullName>
    </submittedName>
</protein>
<dbReference type="InterPro" id="IPR001789">
    <property type="entry name" value="Sig_transdc_resp-reg_receiver"/>
</dbReference>
<dbReference type="Proteomes" id="UP000240509">
    <property type="component" value="Unassembled WGS sequence"/>
</dbReference>
<dbReference type="CDD" id="cd06170">
    <property type="entry name" value="LuxR_C_like"/>
    <property type="match status" value="1"/>
</dbReference>
<dbReference type="GO" id="GO:0003677">
    <property type="term" value="F:DNA binding"/>
    <property type="evidence" value="ECO:0007669"/>
    <property type="project" value="UniProtKB-KW"/>
</dbReference>
<evidence type="ECO:0000259" key="7">
    <source>
        <dbReference type="PROSITE" id="PS50043"/>
    </source>
</evidence>
<dbReference type="InterPro" id="IPR011006">
    <property type="entry name" value="CheY-like_superfamily"/>
</dbReference>
<dbReference type="PRINTS" id="PR00038">
    <property type="entry name" value="HTHLUXR"/>
</dbReference>
<feature type="modified residue" description="4-aspartylphosphate" evidence="6">
    <location>
        <position position="55"/>
    </location>
</feature>
<evidence type="ECO:0000256" key="6">
    <source>
        <dbReference type="PROSITE-ProRule" id="PRU00169"/>
    </source>
</evidence>
<evidence type="ECO:0000256" key="2">
    <source>
        <dbReference type="ARBA" id="ARBA00022553"/>
    </source>
</evidence>
<comment type="subcellular location">
    <subcellularLocation>
        <location evidence="1">Cytoplasm</location>
    </subcellularLocation>
</comment>
<keyword evidence="3" id="KW-0805">Transcription regulation</keyword>
<reference evidence="9 10" key="1">
    <citation type="submission" date="2018-03" db="EMBL/GenBank/DDBJ databases">
        <title>Alkalicoccus saliphilus sp. nov., isolated from a mineral pool.</title>
        <authorList>
            <person name="Zhao B."/>
        </authorList>
    </citation>
    <scope>NUCLEOTIDE SEQUENCE [LARGE SCALE GENOMIC DNA]</scope>
    <source>
        <strain evidence="9 10">6AG</strain>
    </source>
</reference>
<dbReference type="GO" id="GO:0006355">
    <property type="term" value="P:regulation of DNA-templated transcription"/>
    <property type="evidence" value="ECO:0007669"/>
    <property type="project" value="InterPro"/>
</dbReference>
<dbReference type="PANTHER" id="PTHR43214">
    <property type="entry name" value="TWO-COMPONENT RESPONSE REGULATOR"/>
    <property type="match status" value="1"/>
</dbReference>
<dbReference type="InterPro" id="IPR039420">
    <property type="entry name" value="WalR-like"/>
</dbReference>
<dbReference type="RefSeq" id="WP_107584740.1">
    <property type="nucleotide sequence ID" value="NZ_PZJJ01000010.1"/>
</dbReference>
<dbReference type="SUPFAM" id="SSF46894">
    <property type="entry name" value="C-terminal effector domain of the bipartite response regulators"/>
    <property type="match status" value="1"/>
</dbReference>
<keyword evidence="4 9" id="KW-0238">DNA-binding</keyword>
<feature type="domain" description="HTH luxR-type" evidence="7">
    <location>
        <begin position="148"/>
        <end position="213"/>
    </location>
</feature>
<dbReference type="Pfam" id="PF00072">
    <property type="entry name" value="Response_reg"/>
    <property type="match status" value="1"/>
</dbReference>
<dbReference type="PROSITE" id="PS50043">
    <property type="entry name" value="HTH_LUXR_2"/>
    <property type="match status" value="1"/>
</dbReference>